<reference evidence="1" key="1">
    <citation type="journal article" date="2021" name="New Phytol.">
        <title>Evolutionary innovations through gain and loss of genes in the ectomycorrhizal Boletales.</title>
        <authorList>
            <person name="Wu G."/>
            <person name="Miyauchi S."/>
            <person name="Morin E."/>
            <person name="Kuo A."/>
            <person name="Drula E."/>
            <person name="Varga T."/>
            <person name="Kohler A."/>
            <person name="Feng B."/>
            <person name="Cao Y."/>
            <person name="Lipzen A."/>
            <person name="Daum C."/>
            <person name="Hundley H."/>
            <person name="Pangilinan J."/>
            <person name="Johnson J."/>
            <person name="Barry K."/>
            <person name="LaButti K."/>
            <person name="Ng V."/>
            <person name="Ahrendt S."/>
            <person name="Min B."/>
            <person name="Choi I.G."/>
            <person name="Park H."/>
            <person name="Plett J.M."/>
            <person name="Magnuson J."/>
            <person name="Spatafora J.W."/>
            <person name="Nagy L.G."/>
            <person name="Henrissat B."/>
            <person name="Grigoriev I.V."/>
            <person name="Yang Z.L."/>
            <person name="Xu J."/>
            <person name="Martin F.M."/>
        </authorList>
    </citation>
    <scope>NUCLEOTIDE SEQUENCE</scope>
    <source>
        <strain evidence="1">KUC20120723A-06</strain>
    </source>
</reference>
<name>A0ACB8B191_9AGAM</name>
<evidence type="ECO:0000313" key="1">
    <source>
        <dbReference type="EMBL" id="KAH7918863.1"/>
    </source>
</evidence>
<protein>
    <submittedName>
        <fullName evidence="1">Uncharacterized protein</fullName>
    </submittedName>
</protein>
<dbReference type="Proteomes" id="UP000790709">
    <property type="component" value="Unassembled WGS sequence"/>
</dbReference>
<comment type="caution">
    <text evidence="1">The sequence shown here is derived from an EMBL/GenBank/DDBJ whole genome shotgun (WGS) entry which is preliminary data.</text>
</comment>
<keyword evidence="2" id="KW-1185">Reference proteome</keyword>
<gene>
    <name evidence="1" type="ORF">BV22DRAFT_894670</name>
</gene>
<evidence type="ECO:0000313" key="2">
    <source>
        <dbReference type="Proteomes" id="UP000790709"/>
    </source>
</evidence>
<dbReference type="EMBL" id="MU266724">
    <property type="protein sequence ID" value="KAH7918863.1"/>
    <property type="molecule type" value="Genomic_DNA"/>
</dbReference>
<proteinExistence type="predicted"/>
<organism evidence="1 2">
    <name type="scientific">Leucogyrophana mollusca</name>
    <dbReference type="NCBI Taxonomy" id="85980"/>
    <lineage>
        <taxon>Eukaryota</taxon>
        <taxon>Fungi</taxon>
        <taxon>Dikarya</taxon>
        <taxon>Basidiomycota</taxon>
        <taxon>Agaricomycotina</taxon>
        <taxon>Agaricomycetes</taxon>
        <taxon>Agaricomycetidae</taxon>
        <taxon>Boletales</taxon>
        <taxon>Boletales incertae sedis</taxon>
        <taxon>Leucogyrophana</taxon>
    </lineage>
</organism>
<accession>A0ACB8B191</accession>
<sequence length="252" mass="27791">MLASNMLHKSTRPRPVPLPPQIHPNPPHQTRLTYRMLLPRSRLPRMAPPRRSGSCTTVSSRVLTPPDPSSHSLPSSSSFPLRTPTSLNNSSPLLSYLLFKFTTSSLQIPPPLPFPLFLALLFSHPVLPPPSALTSVLLSCNPPLLVFQFRPYQWAEPRVLFHHGESWFVCVCVCGCASVGVRYLVGVGGRGTLVWGLGSGGWVARVRVVRALWGWCPMPPLACRACSLRGLRVGGEWRCATRVDECVHHLSV</sequence>